<evidence type="ECO:0000313" key="3">
    <source>
        <dbReference type="Proteomes" id="UP000324705"/>
    </source>
</evidence>
<protein>
    <submittedName>
        <fullName evidence="2">Uncharacterized protein</fullName>
    </submittedName>
</protein>
<dbReference type="Gramene" id="TRITD3Bv1G217650.1">
    <property type="protein sequence ID" value="TRITD3Bv1G217650.1"/>
    <property type="gene ID" value="TRITD3Bv1G217650"/>
</dbReference>
<organism evidence="2 3">
    <name type="scientific">Triticum turgidum subsp. durum</name>
    <name type="common">Durum wheat</name>
    <name type="synonym">Triticum durum</name>
    <dbReference type="NCBI Taxonomy" id="4567"/>
    <lineage>
        <taxon>Eukaryota</taxon>
        <taxon>Viridiplantae</taxon>
        <taxon>Streptophyta</taxon>
        <taxon>Embryophyta</taxon>
        <taxon>Tracheophyta</taxon>
        <taxon>Spermatophyta</taxon>
        <taxon>Magnoliopsida</taxon>
        <taxon>Liliopsida</taxon>
        <taxon>Poales</taxon>
        <taxon>Poaceae</taxon>
        <taxon>BOP clade</taxon>
        <taxon>Pooideae</taxon>
        <taxon>Triticodae</taxon>
        <taxon>Triticeae</taxon>
        <taxon>Triticinae</taxon>
        <taxon>Triticum</taxon>
    </lineage>
</organism>
<evidence type="ECO:0000256" key="1">
    <source>
        <dbReference type="SAM" id="Phobius"/>
    </source>
</evidence>
<feature type="transmembrane region" description="Helical" evidence="1">
    <location>
        <begin position="20"/>
        <end position="40"/>
    </location>
</feature>
<dbReference type="EMBL" id="LT934116">
    <property type="protein sequence ID" value="VAH82595.1"/>
    <property type="molecule type" value="Genomic_DNA"/>
</dbReference>
<feature type="transmembrane region" description="Helical" evidence="1">
    <location>
        <begin position="52"/>
        <end position="73"/>
    </location>
</feature>
<accession>A0A9R1QS24</accession>
<feature type="transmembrane region" description="Helical" evidence="1">
    <location>
        <begin position="85"/>
        <end position="105"/>
    </location>
</feature>
<keyword evidence="1" id="KW-0812">Transmembrane</keyword>
<reference evidence="2 3" key="1">
    <citation type="submission" date="2017-09" db="EMBL/GenBank/DDBJ databases">
        <authorList>
            <consortium name="International Durum Wheat Genome Sequencing Consortium (IDWGSC)"/>
            <person name="Milanesi L."/>
        </authorList>
    </citation>
    <scope>NUCLEOTIDE SEQUENCE [LARGE SCALE GENOMIC DNA]</scope>
    <source>
        <strain evidence="3">cv. Svevo</strain>
    </source>
</reference>
<sequence length="254" mass="28037">MEDMSTQVVSPAAAGVMSEVAVLVNALSIVIDLGPLFVLLFPTDWKEVSKFFSLKSFILSAVMNFFLASHVLFEIDEKDKHRDVLFVSVVGFCTATVFAFFLLAHRGVMKNSRWARCWMAYILLCFVIACLVLLGGIFVEFQGYGPIISVLGFLVVLVLNAATVAPVLTCKPLPDDEVTFYTVFMSFLNALDSSFFVFYAVCLGTFGRFLSLVSLMNALGALILLIGLIVTALLKGLRRLLNFIFSFGGHHRND</sequence>
<feature type="transmembrane region" description="Helical" evidence="1">
    <location>
        <begin position="180"/>
        <end position="206"/>
    </location>
</feature>
<proteinExistence type="predicted"/>
<keyword evidence="1" id="KW-1133">Transmembrane helix</keyword>
<gene>
    <name evidence="2" type="ORF">TRITD_3Bv1G217650</name>
</gene>
<feature type="transmembrane region" description="Helical" evidence="1">
    <location>
        <begin position="144"/>
        <end position="168"/>
    </location>
</feature>
<keyword evidence="1" id="KW-0472">Membrane</keyword>
<feature type="transmembrane region" description="Helical" evidence="1">
    <location>
        <begin position="117"/>
        <end position="138"/>
    </location>
</feature>
<name>A0A9R1QS24_TRITD</name>
<dbReference type="OMA" id="WMAYILL"/>
<dbReference type="Proteomes" id="UP000324705">
    <property type="component" value="Chromosome 3B"/>
</dbReference>
<keyword evidence="3" id="KW-1185">Reference proteome</keyword>
<feature type="transmembrane region" description="Helical" evidence="1">
    <location>
        <begin position="212"/>
        <end position="234"/>
    </location>
</feature>
<evidence type="ECO:0000313" key="2">
    <source>
        <dbReference type="EMBL" id="VAH82595.1"/>
    </source>
</evidence>
<dbReference type="AlphaFoldDB" id="A0A9R1QS24"/>